<evidence type="ECO:0000256" key="2">
    <source>
        <dbReference type="ARBA" id="ARBA00022490"/>
    </source>
</evidence>
<feature type="chain" id="PRO_5040171004" evidence="4">
    <location>
        <begin position="23"/>
        <end position="269"/>
    </location>
</feature>
<dbReference type="AlphaFoldDB" id="A0A9N8F632"/>
<dbReference type="PANTHER" id="PTHR32194">
    <property type="entry name" value="METALLOPROTEASE TLDD"/>
    <property type="match status" value="1"/>
</dbReference>
<dbReference type="OrthoDB" id="268479at2759"/>
<protein>
    <submittedName>
        <fullName evidence="5">Proteasome subunit beta type-1</fullName>
    </submittedName>
</protein>
<comment type="caution">
    <text evidence="5">The sequence shown here is derived from an EMBL/GenBank/DDBJ whole genome shotgun (WGS) entry which is preliminary data.</text>
</comment>
<dbReference type="SUPFAM" id="SSF56235">
    <property type="entry name" value="N-terminal nucleophile aminohydrolases (Ntn hydrolases)"/>
    <property type="match status" value="1"/>
</dbReference>
<organism evidence="5 6">
    <name type="scientific">Seminavis robusta</name>
    <dbReference type="NCBI Taxonomy" id="568900"/>
    <lineage>
        <taxon>Eukaryota</taxon>
        <taxon>Sar</taxon>
        <taxon>Stramenopiles</taxon>
        <taxon>Ochrophyta</taxon>
        <taxon>Bacillariophyta</taxon>
        <taxon>Bacillariophyceae</taxon>
        <taxon>Bacillariophycidae</taxon>
        <taxon>Naviculales</taxon>
        <taxon>Naviculaceae</taxon>
        <taxon>Seminavis</taxon>
    </lineage>
</organism>
<dbReference type="Proteomes" id="UP001153069">
    <property type="component" value="Unassembled WGS sequence"/>
</dbReference>
<dbReference type="InterPro" id="IPR023333">
    <property type="entry name" value="Proteasome_suB-type"/>
</dbReference>
<dbReference type="InterPro" id="IPR029055">
    <property type="entry name" value="Ntn_hydrolases_N"/>
</dbReference>
<dbReference type="GO" id="GO:0005634">
    <property type="term" value="C:nucleus"/>
    <property type="evidence" value="ECO:0007669"/>
    <property type="project" value="UniProtKB-SubCell"/>
</dbReference>
<sequence length="269" mass="29020">MIPRISPLLILLLLLLSTPVCGRDFEPYTVNGGLVSAVAAKDFVVIASDTRFVGESGYDIVSRDYVTSRLWMAQHDTDLLLGTTTTLPFAPTIIGSAGCAADCEALKRTIQAEFRTAHYFGTTSSNSVDPTLLSQVLYSRRTFPFYSFCVLAGLSPEGEGQVFCYDAIGSYESVAVASAGTGRQLLQPILDRKFRTLQTSSATSQTTTTTVPTLVDCSAQEAVSILVDAYRSVSEREIQVGDNVVLCVVQKKADGAVQCEVLKVPLKKH</sequence>
<keyword evidence="6" id="KW-1185">Reference proteome</keyword>
<keyword evidence="2" id="KW-0963">Cytoplasm</keyword>
<dbReference type="GO" id="GO:0005839">
    <property type="term" value="C:proteasome core complex"/>
    <property type="evidence" value="ECO:0007669"/>
    <property type="project" value="InterPro"/>
</dbReference>
<gene>
    <name evidence="5" type="ORF">SEMRO_3911_G351860.1</name>
</gene>
<dbReference type="PANTHER" id="PTHR32194:SF2">
    <property type="entry name" value="PROTEASOME SUBUNIT BETA TYPE-1"/>
    <property type="match status" value="1"/>
</dbReference>
<feature type="signal peptide" evidence="4">
    <location>
        <begin position="1"/>
        <end position="22"/>
    </location>
</feature>
<reference evidence="5" key="1">
    <citation type="submission" date="2020-06" db="EMBL/GenBank/DDBJ databases">
        <authorList>
            <consortium name="Plant Systems Biology data submission"/>
        </authorList>
    </citation>
    <scope>NUCLEOTIDE SEQUENCE</scope>
    <source>
        <strain evidence="5">D6</strain>
    </source>
</reference>
<dbReference type="GO" id="GO:0051603">
    <property type="term" value="P:proteolysis involved in protein catabolic process"/>
    <property type="evidence" value="ECO:0007669"/>
    <property type="project" value="InterPro"/>
</dbReference>
<keyword evidence="3 5" id="KW-0647">Proteasome</keyword>
<evidence type="ECO:0000313" key="5">
    <source>
        <dbReference type="EMBL" id="CAB9531734.1"/>
    </source>
</evidence>
<comment type="subcellular location">
    <subcellularLocation>
        <location evidence="1">Nucleus</location>
    </subcellularLocation>
</comment>
<dbReference type="Gene3D" id="3.60.20.10">
    <property type="entry name" value="Glutamine Phosphoribosylpyrophosphate, subunit 1, domain 1"/>
    <property type="match status" value="1"/>
</dbReference>
<evidence type="ECO:0000256" key="3">
    <source>
        <dbReference type="ARBA" id="ARBA00022942"/>
    </source>
</evidence>
<dbReference type="Pfam" id="PF00227">
    <property type="entry name" value="Proteasome"/>
    <property type="match status" value="1"/>
</dbReference>
<proteinExistence type="predicted"/>
<dbReference type="InterPro" id="IPR001353">
    <property type="entry name" value="Proteasome_sua/b"/>
</dbReference>
<accession>A0A9N8F632</accession>
<name>A0A9N8F632_9STRA</name>
<dbReference type="EMBL" id="CAICTM010003909">
    <property type="protein sequence ID" value="CAB9531734.1"/>
    <property type="molecule type" value="Genomic_DNA"/>
</dbReference>
<evidence type="ECO:0000313" key="6">
    <source>
        <dbReference type="Proteomes" id="UP001153069"/>
    </source>
</evidence>
<dbReference type="GO" id="GO:0005737">
    <property type="term" value="C:cytoplasm"/>
    <property type="evidence" value="ECO:0007669"/>
    <property type="project" value="TreeGrafter"/>
</dbReference>
<evidence type="ECO:0000256" key="1">
    <source>
        <dbReference type="ARBA" id="ARBA00004123"/>
    </source>
</evidence>
<keyword evidence="4" id="KW-0732">Signal</keyword>
<evidence type="ECO:0000256" key="4">
    <source>
        <dbReference type="SAM" id="SignalP"/>
    </source>
</evidence>